<evidence type="ECO:0000256" key="1">
    <source>
        <dbReference type="ARBA" id="ARBA00006484"/>
    </source>
</evidence>
<dbReference type="Pfam" id="PF00106">
    <property type="entry name" value="adh_short"/>
    <property type="match status" value="1"/>
</dbReference>
<organism evidence="3 4">
    <name type="scientific">Microbacterium dextranolyticum</name>
    <dbReference type="NCBI Taxonomy" id="36806"/>
    <lineage>
        <taxon>Bacteria</taxon>
        <taxon>Bacillati</taxon>
        <taxon>Actinomycetota</taxon>
        <taxon>Actinomycetes</taxon>
        <taxon>Micrococcales</taxon>
        <taxon>Microbacteriaceae</taxon>
        <taxon>Microbacterium</taxon>
    </lineage>
</organism>
<name>A0A9W6M4D6_9MICO</name>
<dbReference type="GO" id="GO:0016491">
    <property type="term" value="F:oxidoreductase activity"/>
    <property type="evidence" value="ECO:0007669"/>
    <property type="project" value="UniProtKB-KW"/>
</dbReference>
<dbReference type="Gene3D" id="3.40.50.720">
    <property type="entry name" value="NAD(P)-binding Rossmann-like Domain"/>
    <property type="match status" value="1"/>
</dbReference>
<dbReference type="Proteomes" id="UP001142291">
    <property type="component" value="Unassembled WGS sequence"/>
</dbReference>
<dbReference type="InterPro" id="IPR002347">
    <property type="entry name" value="SDR_fam"/>
</dbReference>
<evidence type="ECO:0000256" key="2">
    <source>
        <dbReference type="ARBA" id="ARBA00023002"/>
    </source>
</evidence>
<accession>A0A9W6M4D6</accession>
<comment type="similarity">
    <text evidence="1">Belongs to the short-chain dehydrogenases/reductases (SDR) family.</text>
</comment>
<dbReference type="RefSeq" id="WP_204962697.1">
    <property type="nucleotide sequence ID" value="NZ_BAAAUR010000002.1"/>
</dbReference>
<dbReference type="NCBIfam" id="NF004513">
    <property type="entry name" value="PRK05854.1"/>
    <property type="match status" value="1"/>
</dbReference>
<dbReference type="InterPro" id="IPR036291">
    <property type="entry name" value="NAD(P)-bd_dom_sf"/>
</dbReference>
<dbReference type="AlphaFoldDB" id="A0A9W6M4D6"/>
<sequence length="319" mass="33893">MASSPRTLELPDLSGTRTLLTGGSDGIGLAIAARLASAGTQLLLPVRNPVKGASAVAEIRRTVPDAQVTLLSLDLSSLASIDRLVAELTDAGEPIHHMINNAGMMTPPSRQLTADGFELQWGTNHLGHVALVLGILPLLRAGSARVTSQVSVAANERSIQWDDLNFEHRYNGRTAYSQSKIALGLFGLELDRRSRIERWGITSNLSHPGVAPTSLLAARTELGRAEPVRGRRFIEALSRRGILFGTVRSAAEPALLAATAPDGAGRMYGPSGLAHLGGPAAQQALYSRLRSEAEAARVWETSAELIDAARRRGRTNPAS</sequence>
<keyword evidence="4" id="KW-1185">Reference proteome</keyword>
<comment type="caution">
    <text evidence="3">The sequence shown here is derived from an EMBL/GenBank/DDBJ whole genome shotgun (WGS) entry which is preliminary data.</text>
</comment>
<dbReference type="PANTHER" id="PTHR24320:SF148">
    <property type="entry name" value="NAD(P)-BINDING ROSSMANN-FOLD SUPERFAMILY PROTEIN"/>
    <property type="match status" value="1"/>
</dbReference>
<dbReference type="SUPFAM" id="SSF51735">
    <property type="entry name" value="NAD(P)-binding Rossmann-fold domains"/>
    <property type="match status" value="1"/>
</dbReference>
<dbReference type="PRINTS" id="PR00081">
    <property type="entry name" value="GDHRDH"/>
</dbReference>
<dbReference type="EMBL" id="BSER01000001">
    <property type="protein sequence ID" value="GLJ94184.1"/>
    <property type="molecule type" value="Genomic_DNA"/>
</dbReference>
<proteinExistence type="inferred from homology"/>
<dbReference type="PANTHER" id="PTHR24320">
    <property type="entry name" value="RETINOL DEHYDROGENASE"/>
    <property type="match status" value="1"/>
</dbReference>
<reference evidence="3" key="1">
    <citation type="journal article" date="2014" name="Int. J. Syst. Evol. Microbiol.">
        <title>Complete genome sequence of Corynebacterium casei LMG S-19264T (=DSM 44701T), isolated from a smear-ripened cheese.</title>
        <authorList>
            <consortium name="US DOE Joint Genome Institute (JGI-PGF)"/>
            <person name="Walter F."/>
            <person name="Albersmeier A."/>
            <person name="Kalinowski J."/>
            <person name="Ruckert C."/>
        </authorList>
    </citation>
    <scope>NUCLEOTIDE SEQUENCE</scope>
    <source>
        <strain evidence="3">VKM Ac-1940</strain>
    </source>
</reference>
<reference evidence="3" key="2">
    <citation type="submission" date="2023-01" db="EMBL/GenBank/DDBJ databases">
        <authorList>
            <person name="Sun Q."/>
            <person name="Evtushenko L."/>
        </authorList>
    </citation>
    <scope>NUCLEOTIDE SEQUENCE</scope>
    <source>
        <strain evidence="3">VKM Ac-1940</strain>
    </source>
</reference>
<protein>
    <submittedName>
        <fullName evidence="3">Short chain dehydrogenase</fullName>
    </submittedName>
</protein>
<evidence type="ECO:0000313" key="4">
    <source>
        <dbReference type="Proteomes" id="UP001142291"/>
    </source>
</evidence>
<keyword evidence="2" id="KW-0560">Oxidoreductase</keyword>
<gene>
    <name evidence="3" type="ORF">GCM10017591_02450</name>
</gene>
<evidence type="ECO:0000313" key="3">
    <source>
        <dbReference type="EMBL" id="GLJ94184.1"/>
    </source>
</evidence>